<keyword evidence="2" id="KW-1185">Reference proteome</keyword>
<reference evidence="1 2" key="1">
    <citation type="journal article" date="2020" name="IScience">
        <title>Genome Sequencing of the Endangered Kingdonia uniflora (Circaeasteraceae, Ranunculales) Reveals Potential Mechanisms of Evolutionary Specialization.</title>
        <authorList>
            <person name="Sun Y."/>
            <person name="Deng T."/>
            <person name="Zhang A."/>
            <person name="Moore M.J."/>
            <person name="Landis J.B."/>
            <person name="Lin N."/>
            <person name="Zhang H."/>
            <person name="Zhang X."/>
            <person name="Huang J."/>
            <person name="Zhang X."/>
            <person name="Sun H."/>
            <person name="Wang H."/>
        </authorList>
    </citation>
    <scope>NUCLEOTIDE SEQUENCE [LARGE SCALE GENOMIC DNA]</scope>
    <source>
        <strain evidence="1">TB1705</strain>
        <tissue evidence="1">Leaf</tissue>
    </source>
</reference>
<gene>
    <name evidence="1" type="ORF">GIB67_002391</name>
</gene>
<sequence length="75" mass="8667">MEFRSPHGTTWHTIPSIVMTSTVDVPIEYDFFTMTKGMRKLTLDRTLDLEARHLHDKSRVTHLTADLRLVEGLLS</sequence>
<protein>
    <submittedName>
        <fullName evidence="1">Uncharacterized protein</fullName>
    </submittedName>
</protein>
<dbReference type="EMBL" id="JACGCM010001713">
    <property type="protein sequence ID" value="KAF6151139.1"/>
    <property type="molecule type" value="Genomic_DNA"/>
</dbReference>
<comment type="caution">
    <text evidence="1">The sequence shown here is derived from an EMBL/GenBank/DDBJ whole genome shotgun (WGS) entry which is preliminary data.</text>
</comment>
<organism evidence="1 2">
    <name type="scientific">Kingdonia uniflora</name>
    <dbReference type="NCBI Taxonomy" id="39325"/>
    <lineage>
        <taxon>Eukaryota</taxon>
        <taxon>Viridiplantae</taxon>
        <taxon>Streptophyta</taxon>
        <taxon>Embryophyta</taxon>
        <taxon>Tracheophyta</taxon>
        <taxon>Spermatophyta</taxon>
        <taxon>Magnoliopsida</taxon>
        <taxon>Ranunculales</taxon>
        <taxon>Circaeasteraceae</taxon>
        <taxon>Kingdonia</taxon>
    </lineage>
</organism>
<evidence type="ECO:0000313" key="1">
    <source>
        <dbReference type="EMBL" id="KAF6151139.1"/>
    </source>
</evidence>
<name>A0A7J7M8D6_9MAGN</name>
<dbReference type="AlphaFoldDB" id="A0A7J7M8D6"/>
<evidence type="ECO:0000313" key="2">
    <source>
        <dbReference type="Proteomes" id="UP000541444"/>
    </source>
</evidence>
<accession>A0A7J7M8D6</accession>
<proteinExistence type="predicted"/>
<dbReference type="Proteomes" id="UP000541444">
    <property type="component" value="Unassembled WGS sequence"/>
</dbReference>